<accession>A0A656GLW8</accession>
<comment type="caution">
    <text evidence="1">The sequence shown here is derived from an EMBL/GenBank/DDBJ whole genome shotgun (WGS) entry which is preliminary data.</text>
</comment>
<dbReference type="AlphaFoldDB" id="A0A656GLW8"/>
<protein>
    <submittedName>
        <fullName evidence="1">Uncharacterized protein</fullName>
    </submittedName>
</protein>
<reference evidence="1 2" key="1">
    <citation type="journal article" date="2011" name="PLoS Pathog.">
        <title>Dynamic evolution of pathogenicity revealed by sequencing and comparative genomics of 19 Pseudomonas syringae isolates.</title>
        <authorList>
            <person name="Baltrus D.A."/>
            <person name="Nishimura M.T."/>
            <person name="Romanchuk A."/>
            <person name="Chang J.H."/>
            <person name="Mukhtar M.S."/>
            <person name="Cherkis K."/>
            <person name="Roach J."/>
            <person name="Grant S.R."/>
            <person name="Jones C.D."/>
            <person name="Dangl J.L."/>
        </authorList>
    </citation>
    <scope>NUCLEOTIDE SEQUENCE [LARGE SCALE GENOMIC DNA]</scope>
    <source>
        <strain evidence="1 2">301020</strain>
    </source>
</reference>
<dbReference type="Proteomes" id="UP000003465">
    <property type="component" value="Unassembled WGS sequence"/>
</dbReference>
<evidence type="ECO:0000313" key="2">
    <source>
        <dbReference type="Proteomes" id="UP000003465"/>
    </source>
</evidence>
<dbReference type="EMBL" id="AEAG01003281">
    <property type="protein sequence ID" value="EGH27066.1"/>
    <property type="molecule type" value="Genomic_DNA"/>
</dbReference>
<name>A0A656GLW8_PSEA0</name>
<gene>
    <name evidence="1" type="ORF">PSYMO_38483</name>
</gene>
<feature type="non-terminal residue" evidence="1">
    <location>
        <position position="34"/>
    </location>
</feature>
<evidence type="ECO:0000313" key="1">
    <source>
        <dbReference type="EMBL" id="EGH27066.1"/>
    </source>
</evidence>
<proteinExistence type="predicted"/>
<sequence>MYEIQRWARSAGEALFDNADDTLFEMADRARSNT</sequence>
<organism evidence="1 2">
    <name type="scientific">Pseudomonas amygdali pv. mori str. 301020</name>
    <dbReference type="NCBI Taxonomy" id="629261"/>
    <lineage>
        <taxon>Bacteria</taxon>
        <taxon>Pseudomonadati</taxon>
        <taxon>Pseudomonadota</taxon>
        <taxon>Gammaproteobacteria</taxon>
        <taxon>Pseudomonadales</taxon>
        <taxon>Pseudomonadaceae</taxon>
        <taxon>Pseudomonas</taxon>
        <taxon>Pseudomonas amygdali</taxon>
    </lineage>
</organism>